<dbReference type="PANTHER" id="PTHR43024:SF1">
    <property type="entry name" value="UDP-N-ACETYLMURAMOYL-TRIPEPTIDE--D-ALANYL-D-ALANINE LIGASE"/>
    <property type="match status" value="1"/>
</dbReference>
<proteinExistence type="inferred from homology"/>
<dbReference type="HAMAP" id="MF_02019">
    <property type="entry name" value="MurF"/>
    <property type="match status" value="1"/>
</dbReference>
<dbReference type="AlphaFoldDB" id="A0A5C8ZEX5"/>
<evidence type="ECO:0000256" key="7">
    <source>
        <dbReference type="ARBA" id="ARBA00022984"/>
    </source>
</evidence>
<dbReference type="OrthoDB" id="9800958at2"/>
<comment type="catalytic activity">
    <reaction evidence="10 11">
        <text>D-alanyl-D-alanine + UDP-N-acetyl-alpha-D-muramoyl-L-alanyl-gamma-D-glutamyl-meso-2,6-diaminopimelate + ATP = UDP-N-acetyl-alpha-D-muramoyl-L-alanyl-gamma-D-glutamyl-meso-2,6-diaminopimeloyl-D-alanyl-D-alanine + ADP + phosphate + H(+)</text>
        <dbReference type="Rhea" id="RHEA:28374"/>
        <dbReference type="ChEBI" id="CHEBI:15378"/>
        <dbReference type="ChEBI" id="CHEBI:30616"/>
        <dbReference type="ChEBI" id="CHEBI:43474"/>
        <dbReference type="ChEBI" id="CHEBI:57822"/>
        <dbReference type="ChEBI" id="CHEBI:61386"/>
        <dbReference type="ChEBI" id="CHEBI:83905"/>
        <dbReference type="ChEBI" id="CHEBI:456216"/>
        <dbReference type="EC" id="6.3.2.10"/>
    </reaction>
</comment>
<keyword evidence="3 10" id="KW-0132">Cell division</keyword>
<dbReference type="Proteomes" id="UP000321234">
    <property type="component" value="Unassembled WGS sequence"/>
</dbReference>
<evidence type="ECO:0000259" key="13">
    <source>
        <dbReference type="Pfam" id="PF02875"/>
    </source>
</evidence>
<dbReference type="UniPathway" id="UPA00219"/>
<comment type="function">
    <text evidence="10 11">Involved in cell wall formation. Catalyzes the final step in the synthesis of UDP-N-acetylmuramoyl-pentapeptide, the precursor of murein.</text>
</comment>
<dbReference type="SUPFAM" id="SSF53244">
    <property type="entry name" value="MurD-like peptide ligases, peptide-binding domain"/>
    <property type="match status" value="1"/>
</dbReference>
<feature type="domain" description="Mur ligase central" evidence="14">
    <location>
        <begin position="120"/>
        <end position="314"/>
    </location>
</feature>
<dbReference type="GO" id="GO:0051301">
    <property type="term" value="P:cell division"/>
    <property type="evidence" value="ECO:0007669"/>
    <property type="project" value="UniProtKB-KW"/>
</dbReference>
<keyword evidence="16" id="KW-1185">Reference proteome</keyword>
<comment type="pathway">
    <text evidence="10 11">Cell wall biogenesis; peptidoglycan biosynthesis.</text>
</comment>
<evidence type="ECO:0000259" key="12">
    <source>
        <dbReference type="Pfam" id="PF01225"/>
    </source>
</evidence>
<feature type="domain" description="Mur ligase C-terminal" evidence="13">
    <location>
        <begin position="338"/>
        <end position="464"/>
    </location>
</feature>
<comment type="similarity">
    <text evidence="10">Belongs to the MurCDEF family. MurF subfamily.</text>
</comment>
<name>A0A5C8ZEX5_9ACTN</name>
<keyword evidence="9 10" id="KW-0961">Cell wall biogenesis/degradation</keyword>
<dbReference type="Gene3D" id="3.40.1390.10">
    <property type="entry name" value="MurE/MurF, N-terminal domain"/>
    <property type="match status" value="1"/>
</dbReference>
<dbReference type="Pfam" id="PF02875">
    <property type="entry name" value="Mur_ligase_C"/>
    <property type="match status" value="1"/>
</dbReference>
<sequence length="491" mass="49599">MIPIALGDVAAATGGRLTGGADPAAVVSGVVVDSRAATGGDLFAAVPGERVDGHDYAATALGAGAVAVLAERDLGEDVPAVVVPGRVLDALPALAAEVLARRRALADDPALSAPFDVVAVTGSSGKTSTKDLLAAVLAPLGPVVAPPGSYNNELGVPLTLLRVEEGTRSLVVEMGARGRGHIAHLCELAHPRVGAVLNVGSAHVGEFGSPEAIAVAKGELVESLPAAADGGVAVLNADDHRVAAMAERTRARVVTFGWGSAADVRAEDVRVDEMGRPSFTLVAGLAGAAGRADVAMRVHGEHHVSNALAAAACALAVGAELDDVAAALSTARAASRWRMEVTERPDGVVVVNDAYNANPESVRAALRALKSMRRPGGRTWAVIGEMLELGDTARDEHDAVGRYAVRLDVSRLVAVGEGARPVHTGAVLEGSYADESVWVDGVDAAEALLAEELRPGDVVLVKSSNGAGLLHLGDRLAAVGASTTGTGEAGS</sequence>
<evidence type="ECO:0000256" key="1">
    <source>
        <dbReference type="ARBA" id="ARBA00022490"/>
    </source>
</evidence>
<keyword evidence="7 10" id="KW-0573">Peptidoglycan synthesis</keyword>
<evidence type="ECO:0000256" key="8">
    <source>
        <dbReference type="ARBA" id="ARBA00023306"/>
    </source>
</evidence>
<dbReference type="GO" id="GO:0008360">
    <property type="term" value="P:regulation of cell shape"/>
    <property type="evidence" value="ECO:0007669"/>
    <property type="project" value="UniProtKB-KW"/>
</dbReference>
<keyword evidence="6 10" id="KW-0133">Cell shape</keyword>
<evidence type="ECO:0000256" key="11">
    <source>
        <dbReference type="RuleBase" id="RU004136"/>
    </source>
</evidence>
<keyword evidence="1 10" id="KW-0963">Cytoplasm</keyword>
<protein>
    <recommendedName>
        <fullName evidence="10 11">UDP-N-acetylmuramoyl-tripeptide--D-alanyl-D-alanine ligase</fullName>
        <ecNumber evidence="10 11">6.3.2.10</ecNumber>
    </recommendedName>
    <alternativeName>
        <fullName evidence="10">D-alanyl-D-alanine-adding enzyme</fullName>
    </alternativeName>
</protein>
<dbReference type="InterPro" id="IPR035911">
    <property type="entry name" value="MurE/MurF_N"/>
</dbReference>
<dbReference type="Pfam" id="PF08245">
    <property type="entry name" value="Mur_ligase_M"/>
    <property type="match status" value="1"/>
</dbReference>
<feature type="binding site" evidence="10">
    <location>
        <begin position="122"/>
        <end position="128"/>
    </location>
    <ligand>
        <name>ATP</name>
        <dbReference type="ChEBI" id="CHEBI:30616"/>
    </ligand>
</feature>
<evidence type="ECO:0000256" key="10">
    <source>
        <dbReference type="HAMAP-Rule" id="MF_02019"/>
    </source>
</evidence>
<keyword evidence="5 10" id="KW-0067">ATP-binding</keyword>
<evidence type="ECO:0000256" key="6">
    <source>
        <dbReference type="ARBA" id="ARBA00022960"/>
    </source>
</evidence>
<dbReference type="Gene3D" id="3.90.190.20">
    <property type="entry name" value="Mur ligase, C-terminal domain"/>
    <property type="match status" value="1"/>
</dbReference>
<dbReference type="RefSeq" id="WP_147926784.1">
    <property type="nucleotide sequence ID" value="NZ_VKAC01000007.1"/>
</dbReference>
<dbReference type="InterPro" id="IPR004101">
    <property type="entry name" value="Mur_ligase_C"/>
</dbReference>
<dbReference type="NCBIfam" id="TIGR01143">
    <property type="entry name" value="murF"/>
    <property type="match status" value="1"/>
</dbReference>
<dbReference type="PANTHER" id="PTHR43024">
    <property type="entry name" value="UDP-N-ACETYLMURAMOYL-TRIPEPTIDE--D-ALANYL-D-ALANINE LIGASE"/>
    <property type="match status" value="1"/>
</dbReference>
<dbReference type="GO" id="GO:0008766">
    <property type="term" value="F:UDP-N-acetylmuramoylalanyl-D-glutamyl-2,6-diaminopimelate-D-alanyl-D-alanine ligase activity"/>
    <property type="evidence" value="ECO:0007669"/>
    <property type="project" value="RHEA"/>
</dbReference>
<evidence type="ECO:0000256" key="4">
    <source>
        <dbReference type="ARBA" id="ARBA00022741"/>
    </source>
</evidence>
<dbReference type="Pfam" id="PF01225">
    <property type="entry name" value="Mur_ligase"/>
    <property type="match status" value="1"/>
</dbReference>
<dbReference type="SUPFAM" id="SSF63418">
    <property type="entry name" value="MurE/MurF N-terminal domain"/>
    <property type="match status" value="1"/>
</dbReference>
<reference evidence="15 16" key="1">
    <citation type="submission" date="2019-07" db="EMBL/GenBank/DDBJ databases">
        <title>Quadrisphaera sp. strain DD2A genome sequencing and assembly.</title>
        <authorList>
            <person name="Kim I."/>
        </authorList>
    </citation>
    <scope>NUCLEOTIDE SEQUENCE [LARGE SCALE GENOMIC DNA]</scope>
    <source>
        <strain evidence="15 16">DD2A</strain>
    </source>
</reference>
<keyword evidence="8 10" id="KW-0131">Cell cycle</keyword>
<dbReference type="InterPro" id="IPR051046">
    <property type="entry name" value="MurCDEF_CellWall_CoF430Synth"/>
</dbReference>
<feature type="domain" description="Mur ligase N-terminal catalytic" evidence="12">
    <location>
        <begin position="27"/>
        <end position="90"/>
    </location>
</feature>
<dbReference type="InterPro" id="IPR036615">
    <property type="entry name" value="Mur_ligase_C_dom_sf"/>
</dbReference>
<dbReference type="InterPro" id="IPR000713">
    <property type="entry name" value="Mur_ligase_N"/>
</dbReference>
<dbReference type="EC" id="6.3.2.10" evidence="10 11"/>
<evidence type="ECO:0000256" key="9">
    <source>
        <dbReference type="ARBA" id="ARBA00023316"/>
    </source>
</evidence>
<dbReference type="SUPFAM" id="SSF53623">
    <property type="entry name" value="MurD-like peptide ligases, catalytic domain"/>
    <property type="match status" value="1"/>
</dbReference>
<dbReference type="GO" id="GO:0047480">
    <property type="term" value="F:UDP-N-acetylmuramoyl-tripeptide-D-alanyl-D-alanine ligase activity"/>
    <property type="evidence" value="ECO:0007669"/>
    <property type="project" value="UniProtKB-UniRule"/>
</dbReference>
<dbReference type="EMBL" id="VKAC01000007">
    <property type="protein sequence ID" value="TXR55728.1"/>
    <property type="molecule type" value="Genomic_DNA"/>
</dbReference>
<organism evidence="15 16">
    <name type="scientific">Quadrisphaera setariae</name>
    <dbReference type="NCBI Taxonomy" id="2593304"/>
    <lineage>
        <taxon>Bacteria</taxon>
        <taxon>Bacillati</taxon>
        <taxon>Actinomycetota</taxon>
        <taxon>Actinomycetes</taxon>
        <taxon>Kineosporiales</taxon>
        <taxon>Kineosporiaceae</taxon>
        <taxon>Quadrisphaera</taxon>
    </lineage>
</organism>
<evidence type="ECO:0000256" key="3">
    <source>
        <dbReference type="ARBA" id="ARBA00022618"/>
    </source>
</evidence>
<dbReference type="GO" id="GO:0005737">
    <property type="term" value="C:cytoplasm"/>
    <property type="evidence" value="ECO:0007669"/>
    <property type="project" value="UniProtKB-SubCell"/>
</dbReference>
<comment type="subcellular location">
    <subcellularLocation>
        <location evidence="10 11">Cytoplasm</location>
    </subcellularLocation>
</comment>
<evidence type="ECO:0000256" key="5">
    <source>
        <dbReference type="ARBA" id="ARBA00022840"/>
    </source>
</evidence>
<evidence type="ECO:0000256" key="2">
    <source>
        <dbReference type="ARBA" id="ARBA00022598"/>
    </source>
</evidence>
<dbReference type="InterPro" id="IPR013221">
    <property type="entry name" value="Mur_ligase_cen"/>
</dbReference>
<accession>A0A5C8ZEX5</accession>
<gene>
    <name evidence="10" type="primary">murF</name>
    <name evidence="15" type="ORF">FMM08_12920</name>
</gene>
<dbReference type="GO" id="GO:0071555">
    <property type="term" value="P:cell wall organization"/>
    <property type="evidence" value="ECO:0007669"/>
    <property type="project" value="UniProtKB-KW"/>
</dbReference>
<dbReference type="Gene3D" id="3.40.1190.10">
    <property type="entry name" value="Mur-like, catalytic domain"/>
    <property type="match status" value="1"/>
</dbReference>
<keyword evidence="4 10" id="KW-0547">Nucleotide-binding</keyword>
<dbReference type="GO" id="GO:0009252">
    <property type="term" value="P:peptidoglycan biosynthetic process"/>
    <property type="evidence" value="ECO:0007669"/>
    <property type="project" value="UniProtKB-UniRule"/>
</dbReference>
<evidence type="ECO:0000313" key="15">
    <source>
        <dbReference type="EMBL" id="TXR55728.1"/>
    </source>
</evidence>
<evidence type="ECO:0000259" key="14">
    <source>
        <dbReference type="Pfam" id="PF08245"/>
    </source>
</evidence>
<dbReference type="InterPro" id="IPR005863">
    <property type="entry name" value="UDP-N-AcMur_synth"/>
</dbReference>
<dbReference type="InterPro" id="IPR036565">
    <property type="entry name" value="Mur-like_cat_sf"/>
</dbReference>
<evidence type="ECO:0000313" key="16">
    <source>
        <dbReference type="Proteomes" id="UP000321234"/>
    </source>
</evidence>
<keyword evidence="2 10" id="KW-0436">Ligase</keyword>
<comment type="caution">
    <text evidence="15">The sequence shown here is derived from an EMBL/GenBank/DDBJ whole genome shotgun (WGS) entry which is preliminary data.</text>
</comment>
<dbReference type="GO" id="GO:0005524">
    <property type="term" value="F:ATP binding"/>
    <property type="evidence" value="ECO:0007669"/>
    <property type="project" value="UniProtKB-UniRule"/>
</dbReference>